<protein>
    <submittedName>
        <fullName evidence="1">Uncharacterized protein</fullName>
    </submittedName>
</protein>
<dbReference type="GeneID" id="84591173"/>
<proteinExistence type="predicted"/>
<organism evidence="1">
    <name type="scientific">Aspergillus niger</name>
    <dbReference type="NCBI Taxonomy" id="5061"/>
    <lineage>
        <taxon>Eukaryota</taxon>
        <taxon>Fungi</taxon>
        <taxon>Dikarya</taxon>
        <taxon>Ascomycota</taxon>
        <taxon>Pezizomycotina</taxon>
        <taxon>Eurotiomycetes</taxon>
        <taxon>Eurotiomycetidae</taxon>
        <taxon>Eurotiales</taxon>
        <taxon>Aspergillaceae</taxon>
        <taxon>Aspergillus</taxon>
        <taxon>Aspergillus subgen. Circumdati</taxon>
    </lineage>
</organism>
<dbReference type="VEuPathDB" id="FungiDB:An06g00440"/>
<dbReference type="RefSeq" id="XP_059603780.1">
    <property type="nucleotide sequence ID" value="XM_059748015.1"/>
</dbReference>
<sequence length="167" mass="19181">MSFVYTVRLAAHEVSSEVGGVVHVTSYRHGGLLVFVIAAVFTTEQQKPRSDSLAYCGRAGFHSMRIDIATNSVQLASFTEIPNTRRYWSRDTSIRPSSVVMSQLTQAVCLELFDRKRHWSFAQRRRQLHLYSVLLIKITSLARSIIRKYIASRFTISCFLCWFENPE</sequence>
<accession>A0AAJ8BWY8</accession>
<dbReference type="KEGG" id="ang:An06g00440"/>
<name>A0AAJ8BWY8_ASPNG</name>
<reference evidence="1" key="2">
    <citation type="submission" date="2025-08" db="UniProtKB">
        <authorList>
            <consortium name="RefSeq"/>
        </authorList>
    </citation>
    <scope>IDENTIFICATION</scope>
</reference>
<evidence type="ECO:0000313" key="1">
    <source>
        <dbReference type="RefSeq" id="XP_059603780.1"/>
    </source>
</evidence>
<dbReference type="AlphaFoldDB" id="A0AAJ8BWY8"/>
<reference evidence="1" key="1">
    <citation type="submission" date="2025-02" db="EMBL/GenBank/DDBJ databases">
        <authorList>
            <consortium name="NCBI Genome Project"/>
        </authorList>
    </citation>
    <scope>NUCLEOTIDE SEQUENCE</scope>
</reference>
<gene>
    <name evidence="1" type="ORF">An06g00440</name>
</gene>